<dbReference type="EMBL" id="JACOGF010000008">
    <property type="protein sequence ID" value="MBC3919175.1"/>
    <property type="molecule type" value="Genomic_DNA"/>
</dbReference>
<evidence type="ECO:0000313" key="3">
    <source>
        <dbReference type="Proteomes" id="UP000650424"/>
    </source>
</evidence>
<evidence type="ECO:0000256" key="1">
    <source>
        <dbReference type="SAM" id="SignalP"/>
    </source>
</evidence>
<name>A0ABR6ZTI7_9BURK</name>
<evidence type="ECO:0008006" key="4">
    <source>
        <dbReference type="Google" id="ProtNLM"/>
    </source>
</evidence>
<organism evidence="2 3">
    <name type="scientific">Undibacterium hunanense</name>
    <dbReference type="NCBI Taxonomy" id="2762292"/>
    <lineage>
        <taxon>Bacteria</taxon>
        <taxon>Pseudomonadati</taxon>
        <taxon>Pseudomonadota</taxon>
        <taxon>Betaproteobacteria</taxon>
        <taxon>Burkholderiales</taxon>
        <taxon>Oxalobacteraceae</taxon>
        <taxon>Undibacterium</taxon>
    </lineage>
</organism>
<dbReference type="RefSeq" id="WP_186948438.1">
    <property type="nucleotide sequence ID" value="NZ_JACOGF010000008.1"/>
</dbReference>
<sequence length="381" mass="38443">MKNDHFLAALGSVVLLAASLLLAPHASAAGWNLTDLGAFAGGSSNARGLTPDGRVAGFSLEADGQPYPFLSSGGQIVKVGSGMGATVTVNAQGQSAGAILGADGSMHVGLFVGQTSTDLGSIDGGINVVSRINNNTQVVGYTILANYDERAFVATTNGIVNLGTLGGRFSRAIAINGSGVITGYSTTSPTNNLNRCFVSYGNGLVNIGSLALTGSCLPSAINDAGQIVGTAYNGTASHAFLYDGYQFHDLGTLGGNTSAANGVNQLGQVVGQAQTASGDIRAFLYSAGHMTNLGSPRATGGVSSAYAVNGSGQAIGYYTVPGDSTRRPLLFSNGNVIELNTLLPALTEVDGTFIYLNDAGQIAGTGKINGARHAFLLTPVP</sequence>
<protein>
    <recommendedName>
        <fullName evidence="4">Extracellular repeat, HAF family</fullName>
    </recommendedName>
</protein>
<feature type="chain" id="PRO_5046856211" description="Extracellular repeat, HAF family" evidence="1">
    <location>
        <begin position="29"/>
        <end position="381"/>
    </location>
</feature>
<dbReference type="NCBIfam" id="TIGR02913">
    <property type="entry name" value="HAF_rpt"/>
    <property type="match status" value="3"/>
</dbReference>
<reference evidence="2 3" key="1">
    <citation type="submission" date="2020-08" db="EMBL/GenBank/DDBJ databases">
        <title>Novel species isolated from subtropical streams in China.</title>
        <authorList>
            <person name="Lu H."/>
        </authorList>
    </citation>
    <scope>NUCLEOTIDE SEQUENCE [LARGE SCALE GENOMIC DNA]</scope>
    <source>
        <strain evidence="2 3">CY18W</strain>
    </source>
</reference>
<proteinExistence type="predicted"/>
<keyword evidence="3" id="KW-1185">Reference proteome</keyword>
<dbReference type="InterPro" id="IPR014262">
    <property type="entry name" value="HAF_rpt"/>
</dbReference>
<evidence type="ECO:0000313" key="2">
    <source>
        <dbReference type="EMBL" id="MBC3919175.1"/>
    </source>
</evidence>
<gene>
    <name evidence="2" type="ORF">H8L32_16910</name>
</gene>
<comment type="caution">
    <text evidence="2">The sequence shown here is derived from an EMBL/GenBank/DDBJ whole genome shotgun (WGS) entry which is preliminary data.</text>
</comment>
<accession>A0ABR6ZTI7</accession>
<dbReference type="Proteomes" id="UP000650424">
    <property type="component" value="Unassembled WGS sequence"/>
</dbReference>
<keyword evidence="1" id="KW-0732">Signal</keyword>
<feature type="signal peptide" evidence="1">
    <location>
        <begin position="1"/>
        <end position="28"/>
    </location>
</feature>